<protein>
    <submittedName>
        <fullName evidence="2">DUF4240 domain-containing protein</fullName>
    </submittedName>
</protein>
<evidence type="ECO:0000313" key="2">
    <source>
        <dbReference type="EMBL" id="MFC5026494.1"/>
    </source>
</evidence>
<dbReference type="InterPro" id="IPR025334">
    <property type="entry name" value="DUF4240"/>
</dbReference>
<reference evidence="3" key="1">
    <citation type="journal article" date="2019" name="Int. J. Syst. Evol. Microbiol.">
        <title>The Global Catalogue of Microorganisms (GCM) 10K type strain sequencing project: providing services to taxonomists for standard genome sequencing and annotation.</title>
        <authorList>
            <consortium name="The Broad Institute Genomics Platform"/>
            <consortium name="The Broad Institute Genome Sequencing Center for Infectious Disease"/>
            <person name="Wu L."/>
            <person name="Ma J."/>
        </authorList>
    </citation>
    <scope>NUCLEOTIDE SEQUENCE [LARGE SCALE GENOMIC DNA]</scope>
    <source>
        <strain evidence="3">CGMCC 4.1648</strain>
    </source>
</reference>
<feature type="domain" description="DUF4240" evidence="1">
    <location>
        <begin position="1"/>
        <end position="137"/>
    </location>
</feature>
<keyword evidence="3" id="KW-1185">Reference proteome</keyword>
<evidence type="ECO:0000259" key="1">
    <source>
        <dbReference type="Pfam" id="PF14024"/>
    </source>
</evidence>
<name>A0ABV9XM76_9ACTN</name>
<proteinExistence type="predicted"/>
<dbReference type="EMBL" id="JBHSJD010000025">
    <property type="protein sequence ID" value="MFC5026494.1"/>
    <property type="molecule type" value="Genomic_DNA"/>
</dbReference>
<comment type="caution">
    <text evidence="2">The sequence shown here is derived from an EMBL/GenBank/DDBJ whole genome shotgun (WGS) entry which is preliminary data.</text>
</comment>
<dbReference type="Pfam" id="PF14024">
    <property type="entry name" value="DUF4240"/>
    <property type="match status" value="1"/>
</dbReference>
<sequence length="187" mass="21218">MNEETFWALMDELSCRPGDRHERLEWLRGELWCRPAAEGVEFQARLEAACAAVAMDALWRAVSRIEGGLCSDDGFDYFALWLVAQGQGTYKAVLANPDALADVAEVRALVGRHPRAWCDDEWPEWEELDYVAQEVFDELTGQEDDCGEAFYEALEAVQETWAKPEDEIDTIEATVRARTPRLDALFP</sequence>
<accession>A0ABV9XM76</accession>
<gene>
    <name evidence="2" type="ORF">ACFPM3_30620</name>
</gene>
<dbReference type="Proteomes" id="UP001595829">
    <property type="component" value="Unassembled WGS sequence"/>
</dbReference>
<dbReference type="RefSeq" id="WP_345685847.1">
    <property type="nucleotide sequence ID" value="NZ_BAABIT010000001.1"/>
</dbReference>
<organism evidence="2 3">
    <name type="scientific">Streptomyces coeruleoprunus</name>
    <dbReference type="NCBI Taxonomy" id="285563"/>
    <lineage>
        <taxon>Bacteria</taxon>
        <taxon>Bacillati</taxon>
        <taxon>Actinomycetota</taxon>
        <taxon>Actinomycetes</taxon>
        <taxon>Kitasatosporales</taxon>
        <taxon>Streptomycetaceae</taxon>
        <taxon>Streptomyces</taxon>
    </lineage>
</organism>
<evidence type="ECO:0000313" key="3">
    <source>
        <dbReference type="Proteomes" id="UP001595829"/>
    </source>
</evidence>